<gene>
    <name evidence="5" type="ORF">DFJ67_8028</name>
</gene>
<dbReference type="GO" id="GO:0048029">
    <property type="term" value="F:monosaccharide binding"/>
    <property type="evidence" value="ECO:0007669"/>
    <property type="project" value="TreeGrafter"/>
</dbReference>
<comment type="similarity">
    <text evidence="4">Belongs to the GPI family.</text>
</comment>
<keyword evidence="3 4" id="KW-0413">Isomerase</keyword>
<dbReference type="GO" id="GO:0006096">
    <property type="term" value="P:glycolytic process"/>
    <property type="evidence" value="ECO:0007669"/>
    <property type="project" value="UniProtKB-UniPathway"/>
</dbReference>
<proteinExistence type="inferred from homology"/>
<organism evidence="5 6">
    <name type="scientific">Asanoa ferruginea</name>
    <dbReference type="NCBI Taxonomy" id="53367"/>
    <lineage>
        <taxon>Bacteria</taxon>
        <taxon>Bacillati</taxon>
        <taxon>Actinomycetota</taxon>
        <taxon>Actinomycetes</taxon>
        <taxon>Micromonosporales</taxon>
        <taxon>Micromonosporaceae</taxon>
        <taxon>Asanoa</taxon>
    </lineage>
</organism>
<dbReference type="GO" id="GO:0006094">
    <property type="term" value="P:gluconeogenesis"/>
    <property type="evidence" value="ECO:0007669"/>
    <property type="project" value="UniProtKB-KW"/>
</dbReference>
<dbReference type="EMBL" id="QUMQ01000001">
    <property type="protein sequence ID" value="REG01939.1"/>
    <property type="molecule type" value="Genomic_DNA"/>
</dbReference>
<comment type="catalytic activity">
    <reaction evidence="4">
        <text>alpha-D-glucose 6-phosphate = beta-D-fructose 6-phosphate</text>
        <dbReference type="Rhea" id="RHEA:11816"/>
        <dbReference type="ChEBI" id="CHEBI:57634"/>
        <dbReference type="ChEBI" id="CHEBI:58225"/>
        <dbReference type="EC" id="5.3.1.9"/>
    </reaction>
</comment>
<dbReference type="InterPro" id="IPR001672">
    <property type="entry name" value="G6P_Isomerase"/>
</dbReference>
<name>A0A3D9ZXK8_9ACTN</name>
<dbReference type="GO" id="GO:0097367">
    <property type="term" value="F:carbohydrate derivative binding"/>
    <property type="evidence" value="ECO:0007669"/>
    <property type="project" value="InterPro"/>
</dbReference>
<dbReference type="GO" id="GO:0005829">
    <property type="term" value="C:cytosol"/>
    <property type="evidence" value="ECO:0007669"/>
    <property type="project" value="TreeGrafter"/>
</dbReference>
<evidence type="ECO:0000256" key="2">
    <source>
        <dbReference type="ARBA" id="ARBA00023152"/>
    </source>
</evidence>
<dbReference type="PANTHER" id="PTHR11469:SF1">
    <property type="entry name" value="GLUCOSE-6-PHOSPHATE ISOMERASE"/>
    <property type="match status" value="1"/>
</dbReference>
<reference evidence="5 6" key="1">
    <citation type="submission" date="2018-08" db="EMBL/GenBank/DDBJ databases">
        <title>Sequencing the genomes of 1000 actinobacteria strains.</title>
        <authorList>
            <person name="Klenk H.-P."/>
        </authorList>
    </citation>
    <scope>NUCLEOTIDE SEQUENCE [LARGE SCALE GENOMIC DNA]</scope>
    <source>
        <strain evidence="5 6">DSM 44099</strain>
    </source>
</reference>
<protein>
    <recommendedName>
        <fullName evidence="4">Glucose-6-phosphate isomerase</fullName>
        <ecNumber evidence="4">5.3.1.9</ecNumber>
    </recommendedName>
</protein>
<dbReference type="GO" id="GO:0051156">
    <property type="term" value="P:glucose 6-phosphate metabolic process"/>
    <property type="evidence" value="ECO:0007669"/>
    <property type="project" value="TreeGrafter"/>
</dbReference>
<sequence length="566" mass="58158">MSTYGFGSDGVPANDDDAGPAFADGVVAAAGIAVYGAGSTEAAEIRSSLVGADVPAKLVAKDATLWGPDAEAEAKIRLGWVDTFRQSRELLVRLAELRTELADLDHVVLAGMGGSSLAPEVITRTLGVELTVLDTTDPGQIRAALADRLERTLLVVSSKSGGTVETDSHRRAYWQAFLDAGMSESEAARHFVVVTDPGSPLETTGNELGAQVFLADSEVGGRYSALTAFGVVPSALAGVDVAELLDQAEDLLPALSEESGNPGLALGAALGAAVAGGRDKVALISDGTGIVGLGDWAEQLIAESTGKDGKGILPVVIETPDSPGAHGRDVLTVTVGGAQPPHGVPGGGVRPDVAVNGPLGGQFLVWEFATAIAGRAIGIDPFNQPNVTESKNNTTRILAEGLPAETPSFTEGAIEVYGGSGDSLAAVLGALVDGIDPHGYLAVLAFLDRLTDARAEQARALLATAAGRPVTFGWGPRYLHSTGQYHKGGPQVGSFLQVTGAVVDDLAVPGKPYSFAELQAAQAAGDRKAMIDRGRPVVRLHLTDRATGVDELLRALSGLPARQDRD</sequence>
<keyword evidence="2 4" id="KW-0324">Glycolysis</keyword>
<dbReference type="EC" id="5.3.1.9" evidence="4"/>
<evidence type="ECO:0000256" key="4">
    <source>
        <dbReference type="RuleBase" id="RU000612"/>
    </source>
</evidence>
<dbReference type="Gene3D" id="3.40.50.10490">
    <property type="entry name" value="Glucose-6-phosphate isomerase like protein, domain 1"/>
    <property type="match status" value="2"/>
</dbReference>
<dbReference type="Proteomes" id="UP000256913">
    <property type="component" value="Unassembled WGS sequence"/>
</dbReference>
<dbReference type="OrthoDB" id="140919at2"/>
<keyword evidence="1 4" id="KW-0312">Gluconeogenesis</keyword>
<comment type="pathway">
    <text evidence="4">Carbohydrate degradation; glycolysis; D-glyceraldehyde 3-phosphate and glycerone phosphate from D-glucose: step 2/4.</text>
</comment>
<keyword evidence="6" id="KW-1185">Reference proteome</keyword>
<dbReference type="SUPFAM" id="SSF53697">
    <property type="entry name" value="SIS domain"/>
    <property type="match status" value="1"/>
</dbReference>
<dbReference type="PRINTS" id="PR00662">
    <property type="entry name" value="G6PISOMERASE"/>
</dbReference>
<evidence type="ECO:0000313" key="6">
    <source>
        <dbReference type="Proteomes" id="UP000256913"/>
    </source>
</evidence>
<evidence type="ECO:0000256" key="1">
    <source>
        <dbReference type="ARBA" id="ARBA00022432"/>
    </source>
</evidence>
<dbReference type="PROSITE" id="PS51463">
    <property type="entry name" value="P_GLUCOSE_ISOMERASE_3"/>
    <property type="match status" value="1"/>
</dbReference>
<dbReference type="InterPro" id="IPR046348">
    <property type="entry name" value="SIS_dom_sf"/>
</dbReference>
<dbReference type="PANTHER" id="PTHR11469">
    <property type="entry name" value="GLUCOSE-6-PHOSPHATE ISOMERASE"/>
    <property type="match status" value="1"/>
</dbReference>
<evidence type="ECO:0000256" key="3">
    <source>
        <dbReference type="ARBA" id="ARBA00023235"/>
    </source>
</evidence>
<dbReference type="Pfam" id="PF00342">
    <property type="entry name" value="PGI"/>
    <property type="match status" value="1"/>
</dbReference>
<evidence type="ECO:0000313" key="5">
    <source>
        <dbReference type="EMBL" id="REG01939.1"/>
    </source>
</evidence>
<comment type="caution">
    <text evidence="5">The sequence shown here is derived from an EMBL/GenBank/DDBJ whole genome shotgun (WGS) entry which is preliminary data.</text>
</comment>
<dbReference type="AlphaFoldDB" id="A0A3D9ZXK8"/>
<accession>A0A3D9ZXK8</accession>
<dbReference type="UniPathway" id="UPA00109">
    <property type="reaction ID" value="UER00181"/>
</dbReference>
<dbReference type="GO" id="GO:0004347">
    <property type="term" value="F:glucose-6-phosphate isomerase activity"/>
    <property type="evidence" value="ECO:0007669"/>
    <property type="project" value="UniProtKB-EC"/>
</dbReference>